<dbReference type="EMBL" id="JACHFK010000001">
    <property type="protein sequence ID" value="MBB5374688.1"/>
    <property type="molecule type" value="Genomic_DNA"/>
</dbReference>
<dbReference type="Proteomes" id="UP000619376">
    <property type="component" value="Unassembled WGS sequence"/>
</dbReference>
<gene>
    <name evidence="2" type="ORF">GCM10017781_09090</name>
    <name evidence="3" type="ORF">HNQ07_000132</name>
</gene>
<evidence type="ECO:0000256" key="1">
    <source>
        <dbReference type="SAM" id="SignalP"/>
    </source>
</evidence>
<dbReference type="Proteomes" id="UP000539473">
    <property type="component" value="Unassembled WGS sequence"/>
</dbReference>
<evidence type="ECO:0000313" key="5">
    <source>
        <dbReference type="Proteomes" id="UP000619376"/>
    </source>
</evidence>
<feature type="signal peptide" evidence="1">
    <location>
        <begin position="1"/>
        <end position="21"/>
    </location>
</feature>
<evidence type="ECO:0000313" key="4">
    <source>
        <dbReference type="Proteomes" id="UP000539473"/>
    </source>
</evidence>
<feature type="chain" id="PRO_5030686660" evidence="1">
    <location>
        <begin position="22"/>
        <end position="125"/>
    </location>
</feature>
<reference evidence="3 4" key="3">
    <citation type="submission" date="2020-08" db="EMBL/GenBank/DDBJ databases">
        <title>Genomic Encyclopedia of Type Strains, Phase IV (KMG-IV): sequencing the most valuable type-strain genomes for metagenomic binning, comparative biology and taxonomic classification.</title>
        <authorList>
            <person name="Goeker M."/>
        </authorList>
    </citation>
    <scope>NUCLEOTIDE SEQUENCE [LARGE SCALE GENOMIC DNA]</scope>
    <source>
        <strain evidence="3 4">DSM 27521</strain>
    </source>
</reference>
<sequence>MKKRAVLCLLPLALLSARAQGAQGLSATLNLKLMHGGAIVQGRVTVPKSDDVVGVWSSIGRGRLMKCSPRCVVVDSLPVEGSLQLGADSGYRVVLGGRLTAGQKISLVLRLRGGLILNVTAPVMR</sequence>
<reference evidence="5" key="2">
    <citation type="journal article" date="2019" name="Int. J. Syst. Evol. Microbiol.">
        <title>The Global Catalogue of Microorganisms (GCM) 10K type strain sequencing project: providing services to taxonomists for standard genome sequencing and annotation.</title>
        <authorList>
            <consortium name="The Broad Institute Genomics Platform"/>
            <consortium name="The Broad Institute Genome Sequencing Center for Infectious Disease"/>
            <person name="Wu L."/>
            <person name="Ma J."/>
        </authorList>
    </citation>
    <scope>NUCLEOTIDE SEQUENCE [LARGE SCALE GENOMIC DNA]</scope>
    <source>
        <strain evidence="5">CGMCC 1.18437</strain>
    </source>
</reference>
<evidence type="ECO:0000313" key="3">
    <source>
        <dbReference type="EMBL" id="MBB5374688.1"/>
    </source>
</evidence>
<dbReference type="EMBL" id="BNAJ01000001">
    <property type="protein sequence ID" value="GHF34442.1"/>
    <property type="molecule type" value="Genomic_DNA"/>
</dbReference>
<evidence type="ECO:0000313" key="2">
    <source>
        <dbReference type="EMBL" id="GHF34442.1"/>
    </source>
</evidence>
<reference evidence="2" key="4">
    <citation type="submission" date="2024-05" db="EMBL/GenBank/DDBJ databases">
        <authorList>
            <person name="Sun Q."/>
            <person name="Zhou Y."/>
        </authorList>
    </citation>
    <scope>NUCLEOTIDE SEQUENCE</scope>
    <source>
        <strain evidence="2">CGMCC 1.18437</strain>
    </source>
</reference>
<reference evidence="2" key="1">
    <citation type="journal article" date="2014" name="Int. J. Syst. Evol. Microbiol.">
        <title>Complete genome of a new Firmicutes species belonging to the dominant human colonic microbiota ('Ruminococcus bicirculans') reveals two chromosomes and a selective capacity to utilize plant glucans.</title>
        <authorList>
            <consortium name="NISC Comparative Sequencing Program"/>
            <person name="Wegmann U."/>
            <person name="Louis P."/>
            <person name="Goesmann A."/>
            <person name="Henrissat B."/>
            <person name="Duncan S.H."/>
            <person name="Flint H.J."/>
        </authorList>
    </citation>
    <scope>NUCLEOTIDE SEQUENCE</scope>
    <source>
        <strain evidence="2">CGMCC 1.18437</strain>
    </source>
</reference>
<accession>A0A7W8NPC5</accession>
<keyword evidence="5" id="KW-1185">Reference proteome</keyword>
<organism evidence="3 4">
    <name type="scientific">Deinococcus metalli</name>
    <dbReference type="NCBI Taxonomy" id="1141878"/>
    <lineage>
        <taxon>Bacteria</taxon>
        <taxon>Thermotogati</taxon>
        <taxon>Deinococcota</taxon>
        <taxon>Deinococci</taxon>
        <taxon>Deinococcales</taxon>
        <taxon>Deinococcaceae</taxon>
        <taxon>Deinococcus</taxon>
    </lineage>
</organism>
<proteinExistence type="predicted"/>
<dbReference type="AlphaFoldDB" id="A0A7W8NPC5"/>
<dbReference type="RefSeq" id="WP_184108842.1">
    <property type="nucleotide sequence ID" value="NZ_BNAJ01000001.1"/>
</dbReference>
<comment type="caution">
    <text evidence="3">The sequence shown here is derived from an EMBL/GenBank/DDBJ whole genome shotgun (WGS) entry which is preliminary data.</text>
</comment>
<protein>
    <submittedName>
        <fullName evidence="3">Uncharacterized protein</fullName>
    </submittedName>
</protein>
<name>A0A7W8NPC5_9DEIO</name>
<keyword evidence="1" id="KW-0732">Signal</keyword>